<dbReference type="FunFam" id="3.40.190.10:FF:000117">
    <property type="entry name" value="Glutamate receptor, ionotropic kainate"/>
    <property type="match status" value="1"/>
</dbReference>
<evidence type="ECO:0000256" key="4">
    <source>
        <dbReference type="ARBA" id="ARBA00022692"/>
    </source>
</evidence>
<keyword evidence="3" id="KW-0813">Transport</keyword>
<reference evidence="19" key="1">
    <citation type="journal article" date="2023" name="Genome Biol. Evol.">
        <title>Long-read-based Genome Assembly of Drosophila gunungcola Reveals Fewer Chemosensory Genes in Flower-breeding Species.</title>
        <authorList>
            <person name="Negi A."/>
            <person name="Liao B.Y."/>
            <person name="Yeh S.D."/>
        </authorList>
    </citation>
    <scope>NUCLEOTIDE SEQUENCE</scope>
    <source>
        <strain evidence="19">Sukarami</strain>
    </source>
</reference>
<dbReference type="InterPro" id="IPR001828">
    <property type="entry name" value="ANF_lig-bd_rcpt"/>
</dbReference>
<dbReference type="Proteomes" id="UP001059596">
    <property type="component" value="Unassembled WGS sequence"/>
</dbReference>
<keyword evidence="6" id="KW-0770">Synapse</keyword>
<feature type="transmembrane region" description="Helical" evidence="16">
    <location>
        <begin position="691"/>
        <end position="712"/>
    </location>
</feature>
<comment type="similarity">
    <text evidence="2">Belongs to the glutamate-gated ion channel (TC 1.A.10.1) family.</text>
</comment>
<proteinExistence type="inferred from homology"/>
<keyword evidence="12" id="KW-1071">Ligand-gated ion channel</keyword>
<evidence type="ECO:0000256" key="15">
    <source>
        <dbReference type="SAM" id="MobiDB-lite"/>
    </source>
</evidence>
<gene>
    <name evidence="19" type="ORF">M5D96_009162</name>
</gene>
<dbReference type="SMART" id="SM00918">
    <property type="entry name" value="Lig_chan-Glu_bd"/>
    <property type="match status" value="1"/>
</dbReference>
<evidence type="ECO:0000256" key="7">
    <source>
        <dbReference type="ARBA" id="ARBA00023065"/>
    </source>
</evidence>
<evidence type="ECO:0000259" key="17">
    <source>
        <dbReference type="SMART" id="SM00079"/>
    </source>
</evidence>
<evidence type="ECO:0000256" key="8">
    <source>
        <dbReference type="ARBA" id="ARBA00023136"/>
    </source>
</evidence>
<dbReference type="GO" id="GO:0045211">
    <property type="term" value="C:postsynaptic membrane"/>
    <property type="evidence" value="ECO:0007669"/>
    <property type="project" value="UniProtKB-SubCell"/>
</dbReference>
<evidence type="ECO:0000259" key="18">
    <source>
        <dbReference type="SMART" id="SM00918"/>
    </source>
</evidence>
<evidence type="ECO:0000256" key="1">
    <source>
        <dbReference type="ARBA" id="ARBA00004141"/>
    </source>
</evidence>
<dbReference type="Pfam" id="PF00060">
    <property type="entry name" value="Lig_chan"/>
    <property type="match status" value="1"/>
</dbReference>
<dbReference type="InterPro" id="IPR019594">
    <property type="entry name" value="Glu/Gly-bd"/>
</dbReference>
<feature type="region of interest" description="Disordered" evidence="15">
    <location>
        <begin position="994"/>
        <end position="1024"/>
    </location>
</feature>
<feature type="compositionally biased region" description="Low complexity" evidence="15">
    <location>
        <begin position="996"/>
        <end position="1007"/>
    </location>
</feature>
<dbReference type="FunFam" id="1.10.287.70:FF:000143">
    <property type="entry name" value="Probable glutamate receptor"/>
    <property type="match status" value="1"/>
</dbReference>
<evidence type="ECO:0000256" key="10">
    <source>
        <dbReference type="ARBA" id="ARBA00023180"/>
    </source>
</evidence>
<organism evidence="19 20">
    <name type="scientific">Drosophila gunungcola</name>
    <name type="common">fruit fly</name>
    <dbReference type="NCBI Taxonomy" id="103775"/>
    <lineage>
        <taxon>Eukaryota</taxon>
        <taxon>Metazoa</taxon>
        <taxon>Ecdysozoa</taxon>
        <taxon>Arthropoda</taxon>
        <taxon>Hexapoda</taxon>
        <taxon>Insecta</taxon>
        <taxon>Pterygota</taxon>
        <taxon>Neoptera</taxon>
        <taxon>Endopterygota</taxon>
        <taxon>Diptera</taxon>
        <taxon>Brachycera</taxon>
        <taxon>Muscomorpha</taxon>
        <taxon>Ephydroidea</taxon>
        <taxon>Drosophilidae</taxon>
        <taxon>Drosophila</taxon>
        <taxon>Sophophora</taxon>
    </lineage>
</organism>
<evidence type="ECO:0000313" key="20">
    <source>
        <dbReference type="Proteomes" id="UP001059596"/>
    </source>
</evidence>
<evidence type="ECO:0000256" key="6">
    <source>
        <dbReference type="ARBA" id="ARBA00023018"/>
    </source>
</evidence>
<keyword evidence="13" id="KW-0407">Ion channel</keyword>
<dbReference type="SUPFAM" id="SSF53822">
    <property type="entry name" value="Periplasmic binding protein-like I"/>
    <property type="match status" value="1"/>
</dbReference>
<feature type="transmembrane region" description="Helical" evidence="16">
    <location>
        <begin position="938"/>
        <end position="959"/>
    </location>
</feature>
<keyword evidence="7" id="KW-0406">Ion transport</keyword>
<evidence type="ECO:0000256" key="13">
    <source>
        <dbReference type="ARBA" id="ARBA00023303"/>
    </source>
</evidence>
<feature type="transmembrane region" description="Helical" evidence="16">
    <location>
        <begin position="767"/>
        <end position="787"/>
    </location>
</feature>
<dbReference type="FunFam" id="3.40.50.2300:FF:000624">
    <property type="entry name" value="Glutamate receptor subunit"/>
    <property type="match status" value="1"/>
</dbReference>
<evidence type="ECO:0000256" key="2">
    <source>
        <dbReference type="ARBA" id="ARBA00008685"/>
    </source>
</evidence>
<keyword evidence="4 16" id="KW-0812">Transmembrane</keyword>
<dbReference type="Pfam" id="PF14713">
    <property type="entry name" value="DUF4464"/>
    <property type="match status" value="1"/>
</dbReference>
<evidence type="ECO:0000256" key="5">
    <source>
        <dbReference type="ARBA" id="ARBA00022989"/>
    </source>
</evidence>
<evidence type="ECO:0000256" key="9">
    <source>
        <dbReference type="ARBA" id="ARBA00023170"/>
    </source>
</evidence>
<keyword evidence="10" id="KW-0325">Glycoprotein</keyword>
<dbReference type="PANTHER" id="PTHR18966">
    <property type="entry name" value="IONOTROPIC GLUTAMATE RECEPTOR"/>
    <property type="match status" value="1"/>
</dbReference>
<keyword evidence="5 16" id="KW-1133">Transmembrane helix</keyword>
<dbReference type="GO" id="GO:0015276">
    <property type="term" value="F:ligand-gated monoatomic ion channel activity"/>
    <property type="evidence" value="ECO:0007669"/>
    <property type="project" value="InterPro"/>
</dbReference>
<evidence type="ECO:0000256" key="14">
    <source>
        <dbReference type="ARBA" id="ARBA00034100"/>
    </source>
</evidence>
<dbReference type="InterPro" id="IPR001320">
    <property type="entry name" value="Iontro_rcpt_C"/>
</dbReference>
<dbReference type="Gene3D" id="3.40.50.2300">
    <property type="match status" value="2"/>
</dbReference>
<evidence type="ECO:0000256" key="12">
    <source>
        <dbReference type="ARBA" id="ARBA00023286"/>
    </source>
</evidence>
<sequence length="1024" mass="118258">MYEKEPDLKIFGAEKQRKQTSDMERKHGTAYTNYLNSFIKVEDRRYLTNDSAMHRLVPLRATVGTMVMTPSQFNEVHLPALGKFFSFSEKSVANDPLTMALAEREKLNASKTLSTVIFVSTRDSKGFSVSGYIDLEQSLRSFKAAGVKGHPWADIFAGRRRLEPNQQDLSFITWNNGKVFYNESDNYKIIPDALRSAIFYENEKDIELSFDQAFREVNNLKFAELRFVTIKRFMPTNDSFLLQQINIVAQIANTTGIPHIEYDLKLEATRQEHLNHQMSVSVAPSLSVLSRAYFEIIKTNYEWRTFTLIYETPEGLARLQDLMNIQALNSDYVKLRNLADYSDDYRVLWKEADETLHEQRIILDCEPKTLKELLRISMDFKLQGPFRNWFLTHLDTHSSGLKDIYNEDFKANITSVRMKIVDPNPFERKKTRISKVDQILGNQTMLPILIFDAVVLFASSARNVIAAMQPFHPPNRHCGSPSPWMLGPFIVNEMKTISEDDTENMKLDENGQRTHFNLEIYKPTVNEPMMIWTPDSGIKTRRLNLELDSAGSPQDFSEQRRVYTVVTHYEEPYFMMKEDHENFRGREKYEGYAVDLIRKISELMEFDYEFVIVSGNGKYNPETKQWDGIIRKLIDHHAQIGVCDLTITQLRRSVVDFTVPFMQLGISILHYKSPPEPKNQFAFLKPFAVEVWIYMIFAQLVMTLAFVFIARLSYREWLPPNPAIQDPDELENIWNVNNSTWLMVGSIMQQGCDILPRGPHMRILTGMWWFFALMMLSTYTANLAAFLTSNKWQSSIKSLQDLIEQDESNDTDYQRAWNQMKDFNPSAFTSTNKEGVARVRKEKGDYAFLMETTSLTYNIERNCDLTQIGEQIGEKHYGLAVPLGADYRTNLSVSILQLSEKGELYKMKNKWWKNHNVTCDSFHEVDGDELSIIELGGVFLVLAGGVLTGVILGIFEFLWNVQHVAVEERVTPWQALKAELAFALKFWVRKKPMRISGSSDKSSSRRSSGSRRSSKEKTRSKTVS</sequence>
<feature type="compositionally biased region" description="Basic and acidic residues" evidence="15">
    <location>
        <begin position="1013"/>
        <end position="1024"/>
    </location>
</feature>
<dbReference type="FunFam" id="3.40.190.10:FF:000297">
    <property type="entry name" value="Glutamate receptor IIC"/>
    <property type="match status" value="1"/>
</dbReference>
<dbReference type="Pfam" id="PF01094">
    <property type="entry name" value="ANF_receptor"/>
    <property type="match status" value="1"/>
</dbReference>
<dbReference type="Pfam" id="PF10613">
    <property type="entry name" value="Lig_chan-Glu_bd"/>
    <property type="match status" value="1"/>
</dbReference>
<evidence type="ECO:0000256" key="16">
    <source>
        <dbReference type="SAM" id="Phobius"/>
    </source>
</evidence>
<evidence type="ECO:0008006" key="21">
    <source>
        <dbReference type="Google" id="ProtNLM"/>
    </source>
</evidence>
<evidence type="ECO:0000313" key="19">
    <source>
        <dbReference type="EMBL" id="KAI8038121.1"/>
    </source>
</evidence>
<name>A0A9Q0BNA0_9MUSC</name>
<feature type="domain" description="Ionotropic glutamate receptor L-glutamate and glycine-binding" evidence="18">
    <location>
        <begin position="572"/>
        <end position="635"/>
    </location>
</feature>
<dbReference type="AlphaFoldDB" id="A0A9Q0BNA0"/>
<dbReference type="InterPro" id="IPR028082">
    <property type="entry name" value="Peripla_BP_I"/>
</dbReference>
<keyword evidence="9" id="KW-0675">Receptor</keyword>
<evidence type="ECO:0000256" key="3">
    <source>
        <dbReference type="ARBA" id="ARBA00022448"/>
    </source>
</evidence>
<keyword evidence="11" id="KW-0628">Postsynaptic cell membrane</keyword>
<dbReference type="EMBL" id="JAMKOV010000009">
    <property type="protein sequence ID" value="KAI8038121.1"/>
    <property type="molecule type" value="Genomic_DNA"/>
</dbReference>
<keyword evidence="8 16" id="KW-0472">Membrane</keyword>
<feature type="domain" description="Ionotropic glutamate receptor C-terminal" evidence="17">
    <location>
        <begin position="562"/>
        <end position="914"/>
    </location>
</feature>
<dbReference type="SMART" id="SM00079">
    <property type="entry name" value="PBPe"/>
    <property type="match status" value="1"/>
</dbReference>
<protein>
    <recommendedName>
        <fullName evidence="21">Glutamate receptor ionotropic, kainate 2</fullName>
    </recommendedName>
</protein>
<dbReference type="CDD" id="cd13714">
    <property type="entry name" value="PBP2_iGluR_Kainate"/>
    <property type="match status" value="1"/>
</dbReference>
<dbReference type="InterPro" id="IPR015683">
    <property type="entry name" value="Ionotropic_Glu_rcpt"/>
</dbReference>
<dbReference type="Gene3D" id="3.40.190.10">
    <property type="entry name" value="Periplasmic binding protein-like II"/>
    <property type="match status" value="1"/>
</dbReference>
<accession>A0A9Q0BNA0</accession>
<dbReference type="SUPFAM" id="SSF53850">
    <property type="entry name" value="Periplasmic binding protein-like II"/>
    <property type="match status" value="1"/>
</dbReference>
<comment type="caution">
    <text evidence="19">The sequence shown here is derived from an EMBL/GenBank/DDBJ whole genome shotgun (WGS) entry which is preliminary data.</text>
</comment>
<comment type="subcellular location">
    <subcellularLocation>
        <location evidence="1">Membrane</location>
        <topology evidence="1">Multi-pass membrane protein</topology>
    </subcellularLocation>
    <subcellularLocation>
        <location evidence="14">Postsynaptic cell membrane</location>
    </subcellularLocation>
</comment>
<keyword evidence="20" id="KW-1185">Reference proteome</keyword>
<dbReference type="Gene3D" id="1.10.287.70">
    <property type="match status" value="1"/>
</dbReference>
<dbReference type="InterPro" id="IPR027887">
    <property type="entry name" value="DUF4464"/>
</dbReference>
<evidence type="ECO:0000256" key="11">
    <source>
        <dbReference type="ARBA" id="ARBA00023257"/>
    </source>
</evidence>